<protein>
    <recommendedName>
        <fullName evidence="3">PglZ domain-containing protein</fullName>
    </recommendedName>
</protein>
<name>A0ABW2UBE3_9BACT</name>
<organism evidence="1 2">
    <name type="scientific">Hymenobacter humi</name>
    <dbReference type="NCBI Taxonomy" id="1411620"/>
    <lineage>
        <taxon>Bacteria</taxon>
        <taxon>Pseudomonadati</taxon>
        <taxon>Bacteroidota</taxon>
        <taxon>Cytophagia</taxon>
        <taxon>Cytophagales</taxon>
        <taxon>Hymenobacteraceae</taxon>
        <taxon>Hymenobacter</taxon>
    </lineage>
</organism>
<proteinExistence type="predicted"/>
<dbReference type="RefSeq" id="WP_380206659.1">
    <property type="nucleotide sequence ID" value="NZ_JBHTEK010000004.1"/>
</dbReference>
<accession>A0ABW2UBE3</accession>
<dbReference type="EMBL" id="JBHTEK010000004">
    <property type="protein sequence ID" value="MFC7670888.1"/>
    <property type="molecule type" value="Genomic_DNA"/>
</dbReference>
<gene>
    <name evidence="1" type="ORF">ACFQT0_28490</name>
</gene>
<evidence type="ECO:0000313" key="2">
    <source>
        <dbReference type="Proteomes" id="UP001596513"/>
    </source>
</evidence>
<reference evidence="2" key="1">
    <citation type="journal article" date="2019" name="Int. J. Syst. Evol. Microbiol.">
        <title>The Global Catalogue of Microorganisms (GCM) 10K type strain sequencing project: providing services to taxonomists for standard genome sequencing and annotation.</title>
        <authorList>
            <consortium name="The Broad Institute Genomics Platform"/>
            <consortium name="The Broad Institute Genome Sequencing Center for Infectious Disease"/>
            <person name="Wu L."/>
            <person name="Ma J."/>
        </authorList>
    </citation>
    <scope>NUCLEOTIDE SEQUENCE [LARGE SCALE GENOMIC DNA]</scope>
    <source>
        <strain evidence="2">JCM 19635</strain>
    </source>
</reference>
<evidence type="ECO:0008006" key="3">
    <source>
        <dbReference type="Google" id="ProtNLM"/>
    </source>
</evidence>
<sequence>MRCASSLAQELSALLSEQGATVTTQAYCAQLPTSTPIGMSVLLPHDGHWTLAAAADDKVEPQAGQPYTAVPTAATRDQFWERKFGDRVRVFTQEEWLASPTVPDAVGLLVIRSSDLDQAGENNGIAGLEQFPRALRAVRRAVLAAGAAGFREVVIATDHGFVLQPTPNDGALVPTPPGEWAMKKVRSLLGRGLDDTPGTVRLETKQVGIPGPWPHFVVPRSLGSFTRGRTYAHEGLSLAEVVLPALRVQLPAPNRPAQRTRLFLRYAKTAVTTRQPMITAEAVAGDQLYDESPPVEFRITVLGSEGQVVGQLGSHSTVVDIPGQLVRLPAGELARLPIRLNEAYEGPFIIRASDPDTQVELFSLPLQTQYEL</sequence>
<evidence type="ECO:0000313" key="1">
    <source>
        <dbReference type="EMBL" id="MFC7670888.1"/>
    </source>
</evidence>
<dbReference type="Proteomes" id="UP001596513">
    <property type="component" value="Unassembled WGS sequence"/>
</dbReference>
<comment type="caution">
    <text evidence="1">The sequence shown here is derived from an EMBL/GenBank/DDBJ whole genome shotgun (WGS) entry which is preliminary data.</text>
</comment>
<dbReference type="Pfam" id="PF08665">
    <property type="entry name" value="PglZ"/>
    <property type="match status" value="1"/>
</dbReference>
<keyword evidence="2" id="KW-1185">Reference proteome</keyword>